<evidence type="ECO:0000313" key="4">
    <source>
        <dbReference type="Proteomes" id="UP001152321"/>
    </source>
</evidence>
<feature type="region of interest" description="Disordered" evidence="1">
    <location>
        <begin position="191"/>
        <end position="213"/>
    </location>
</feature>
<name>A0ABT6DLJ0_9BACT</name>
<organism evidence="3 4">
    <name type="scientific">Bdellovibrio svalbardensis</name>
    <dbReference type="NCBI Taxonomy" id="2972972"/>
    <lineage>
        <taxon>Bacteria</taxon>
        <taxon>Pseudomonadati</taxon>
        <taxon>Bdellovibrionota</taxon>
        <taxon>Bdellovibrionia</taxon>
        <taxon>Bdellovibrionales</taxon>
        <taxon>Pseudobdellovibrionaceae</taxon>
        <taxon>Bdellovibrio</taxon>
    </lineage>
</organism>
<evidence type="ECO:0000256" key="2">
    <source>
        <dbReference type="SAM" id="SignalP"/>
    </source>
</evidence>
<feature type="compositionally biased region" description="Basic and acidic residues" evidence="1">
    <location>
        <begin position="203"/>
        <end position="213"/>
    </location>
</feature>
<comment type="caution">
    <text evidence="3">The sequence shown here is derived from an EMBL/GenBank/DDBJ whole genome shotgun (WGS) entry which is preliminary data.</text>
</comment>
<protein>
    <submittedName>
        <fullName evidence="3">Uncharacterized protein</fullName>
    </submittedName>
</protein>
<accession>A0ABT6DLJ0</accession>
<feature type="chain" id="PRO_5046469261" evidence="2">
    <location>
        <begin position="19"/>
        <end position="790"/>
    </location>
</feature>
<keyword evidence="2" id="KW-0732">Signal</keyword>
<evidence type="ECO:0000313" key="3">
    <source>
        <dbReference type="EMBL" id="MDG0817754.1"/>
    </source>
</evidence>
<dbReference type="EMBL" id="JANRMI010000004">
    <property type="protein sequence ID" value="MDG0817754.1"/>
    <property type="molecule type" value="Genomic_DNA"/>
</dbReference>
<feature type="signal peptide" evidence="2">
    <location>
        <begin position="1"/>
        <end position="18"/>
    </location>
</feature>
<evidence type="ECO:0000256" key="1">
    <source>
        <dbReference type="SAM" id="MobiDB-lite"/>
    </source>
</evidence>
<gene>
    <name evidence="3" type="ORF">NWE73_15340</name>
</gene>
<dbReference type="Proteomes" id="UP001152321">
    <property type="component" value="Unassembled WGS sequence"/>
</dbReference>
<keyword evidence="4" id="KW-1185">Reference proteome</keyword>
<proteinExistence type="predicted"/>
<sequence>MPLVHLLVLILVGSQSHAVDIYSAGITALCSQTKSCSSQQSDFVKNLVSTCEIEVKALDCEGLAKKYPEMQSSLRKCDFKSQCQQSEENLVGQDLACLRGYKNALVDTGIALKDMAVSLGDFVESSWDSFKSNIKKKNEFIRQCQKSIACKRDLVKDDHRYNRLSDEELGKLSASFLYVESQDMKAWKASLDRAPGRAPVRPPPRDDSLTPDQRHKMNDLMAMVGGQIKEQYHKFSCYKPLIQAEMACYAVGNVIDPTILFGAAFKGARLAVAAGKAIKAEEALRVEGTAAKSFEVMRAGRLTRENLIKDFLTYSPTSVADNEKWIALAEKGVNSKVRFLDVENSQLKTLNDTLKDKNLVTSLTNYHKKLLFEKIEVLKKEFPNLKVEQYSDFKSSRFAFSGDIPKEFETKLQKAFKETNDEFTTYLKAEKIVRDGDASKDWFRAGVGQSAEQANVAARYSRLEAENKLQNYSQAKLTTELTSKLNSIEKSRQTLRTELAKTSMVDGNTLHADAFDIVRKNAGDDKKVAEALKQRFALSSLPASTVKELQIYVKSSDEFSPGIFVPKREVANLNEAAKGGFSADVIGLGASNIKGTAEALARSKNLDQVLEETRKAEKAVTVEFQAQKKYFEDVVRRSVDPGKLKTICSGDDCVAIAVKPLNESDKKNILNGLADSKYSGKFRLAFIPEGVTDVSARNTLSTHGESVEKILRSSLSTVMEPRKMQGLTFGLDMNTQTVNSGSIKLLIGEAPGVRLTTQERALIQKKFEQSLQELNQGFSSKGITSTYRAN</sequence>
<reference evidence="3" key="1">
    <citation type="submission" date="2022-08" db="EMBL/GenBank/DDBJ databases">
        <title>Novel Bdellovibrio Species Isolated from Svalbard: Designation Bdellovibrio svalbardensis.</title>
        <authorList>
            <person name="Mitchell R.J."/>
            <person name="Choi S.Y."/>
        </authorList>
    </citation>
    <scope>NUCLEOTIDE SEQUENCE</scope>
    <source>
        <strain evidence="3">PAP01</strain>
    </source>
</reference>